<dbReference type="PANTHER" id="PTHR36504">
    <property type="entry name" value="LIPOPOLYSACCHARIDE EXPORT SYSTEM PROTEIN LPTA"/>
    <property type="match status" value="1"/>
</dbReference>
<dbReference type="GO" id="GO:0017089">
    <property type="term" value="F:glycolipid transfer activity"/>
    <property type="evidence" value="ECO:0007669"/>
    <property type="project" value="TreeGrafter"/>
</dbReference>
<sequence length="799" mass="92902">MQIIRTHILRTLALIIFLLCGLTVFAQTTKQKSFERIYLVHADKLMYDRTQFDGAQRAKGRVHFRQGVKQLYSDSAVYNDRTAKFEAFGNVRFVQGDTVDIRGNYLRYDGQAQVAYMTGHDVTLKHTRGTLVSDSVLYNVQQEVAEFFKGGKLTRGDVTLTAEHGKCFMRTDSAHFDNNVKLTSARGTITTNDMGYNMKTKWAHVMGPSNIIRKNNNIYTENAYYNEATGEARLLQRNVLYKPGNREMAADRLHYRSDTKEAIFSGRVRYDDKNNNRTVESIGGRYDENGRTFYGDEQMVFTDHKNNRRITTDKGNYNEASRVFTGERNVVFDAYKDSVRMTCDQGEYHERDSIFYGNGHVVVTDRKHDTRTTCDRGEHHGKQKLTKAMGRVNYYDRRNQRRVKCDRGDFNENTKILNAYDNVWFHDIRNRRMATADRADYNGFTKQFDAYCDAGRLVHAHDSINNQDMVAEHVHYNDSTGWLQARNDVVFHDYKRKYDFQGHFVDYNDRWGLGLATDSAIAADLSRKGQEMYFHADTIKVFSYYRSTDEPYEYVKDRKLPKGYVQDSLYRVLRGEGKVRSWSKDVQAVCDTLIYHEKNRVVTMLRDPIVWNENRQILGEEIIVYLSEDEKKPKNTAAGNRKEENGMKLDSIHVNSQALVCEQVLRGDTLHFNQVAAQQMRSYFRDGEIYMNTCKGNVCIVNYPLEKDSVILYQNYTETAALRMTLEKKKLQRIWAPASTGCLYPLGLAPRDRTYLENFAWFSDIRPVDQNDLLLWRGKRGMELKARKRRVAPLQKLTD</sequence>
<dbReference type="InterPro" id="IPR005653">
    <property type="entry name" value="OstA-like_N"/>
</dbReference>
<dbReference type="Gene3D" id="2.60.450.10">
    <property type="entry name" value="Lipopolysaccharide (LPS) transport protein A like domain"/>
    <property type="match status" value="3"/>
</dbReference>
<reference evidence="3 4" key="1">
    <citation type="submission" date="2018-11" db="EMBL/GenBank/DDBJ databases">
        <authorList>
            <person name="Na S.W."/>
            <person name="Baik M."/>
        </authorList>
    </citation>
    <scope>NUCLEOTIDE SEQUENCE [LARGE SCALE GENOMIC DNA]</scope>
    <source>
        <strain evidence="3 4">E39</strain>
    </source>
</reference>
<evidence type="ECO:0000313" key="4">
    <source>
        <dbReference type="Proteomes" id="UP000249375"/>
    </source>
</evidence>
<evidence type="ECO:0000259" key="2">
    <source>
        <dbReference type="Pfam" id="PF13100"/>
    </source>
</evidence>
<dbReference type="GO" id="GO:0015920">
    <property type="term" value="P:lipopolysaccharide transport"/>
    <property type="evidence" value="ECO:0007669"/>
    <property type="project" value="TreeGrafter"/>
</dbReference>
<dbReference type="AlphaFoldDB" id="A0A5P8E555"/>
<keyword evidence="1" id="KW-0732">Signal</keyword>
<accession>A0A5P8E555</accession>
<feature type="domain" description="Organic solvent tolerance-like N-terminal" evidence="2">
    <location>
        <begin position="36"/>
        <end position="191"/>
    </location>
</feature>
<dbReference type="GO" id="GO:0009279">
    <property type="term" value="C:cell outer membrane"/>
    <property type="evidence" value="ECO:0007669"/>
    <property type="project" value="TreeGrafter"/>
</dbReference>
<dbReference type="Pfam" id="PF13100">
    <property type="entry name" value="OstA_2"/>
    <property type="match status" value="1"/>
</dbReference>
<evidence type="ECO:0000256" key="1">
    <source>
        <dbReference type="ARBA" id="ARBA00022729"/>
    </source>
</evidence>
<proteinExistence type="predicted"/>
<organism evidence="3 4">
    <name type="scientific">Pseudoprevotella muciniphila</name>
    <dbReference type="NCBI Taxonomy" id="2133944"/>
    <lineage>
        <taxon>Bacteria</taxon>
        <taxon>Pseudomonadati</taxon>
        <taxon>Bacteroidota</taxon>
        <taxon>Bacteroidia</taxon>
        <taxon>Bacteroidales</taxon>
        <taxon>Prevotellaceae</taxon>
        <taxon>Pseudoprevotella</taxon>
    </lineage>
</organism>
<keyword evidence="4" id="KW-1185">Reference proteome</keyword>
<dbReference type="InterPro" id="IPR052037">
    <property type="entry name" value="LPS_export_LptA"/>
</dbReference>
<dbReference type="GO" id="GO:0030288">
    <property type="term" value="C:outer membrane-bounded periplasmic space"/>
    <property type="evidence" value="ECO:0007669"/>
    <property type="project" value="TreeGrafter"/>
</dbReference>
<protein>
    <recommendedName>
        <fullName evidence="2">Organic solvent tolerance-like N-terminal domain-containing protein</fullName>
    </recommendedName>
</protein>
<dbReference type="Proteomes" id="UP000249375">
    <property type="component" value="Chromosome"/>
</dbReference>
<gene>
    <name evidence="3" type="ORF">C7Y71_003405</name>
</gene>
<evidence type="ECO:0000313" key="3">
    <source>
        <dbReference type="EMBL" id="QFQ12143.1"/>
    </source>
</evidence>
<dbReference type="PANTHER" id="PTHR36504:SF1">
    <property type="entry name" value="LIPOPOLYSACCHARIDE EXPORT SYSTEM PROTEIN LPTA"/>
    <property type="match status" value="1"/>
</dbReference>
<dbReference type="KEGG" id="alq:C7Y71_003405"/>
<name>A0A5P8E555_9BACT</name>
<dbReference type="EMBL" id="CP033459">
    <property type="protein sequence ID" value="QFQ12143.1"/>
    <property type="molecule type" value="Genomic_DNA"/>
</dbReference>